<gene>
    <name evidence="2" type="ORF">TCNE_LOCUS15677</name>
</gene>
<dbReference type="Gene3D" id="3.30.420.10">
    <property type="entry name" value="Ribonuclease H-like superfamily/Ribonuclease H"/>
    <property type="match status" value="1"/>
</dbReference>
<dbReference type="EMBL" id="UYWY01023024">
    <property type="protein sequence ID" value="VDM46998.1"/>
    <property type="molecule type" value="Genomic_DNA"/>
</dbReference>
<evidence type="ECO:0000313" key="3">
    <source>
        <dbReference type="Proteomes" id="UP000050794"/>
    </source>
</evidence>
<dbReference type="Pfam" id="PF05380">
    <property type="entry name" value="Peptidase_A17"/>
    <property type="match status" value="2"/>
</dbReference>
<proteinExistence type="predicted"/>
<evidence type="ECO:0000313" key="4">
    <source>
        <dbReference type="WBParaSite" id="TCNE_0001567801-mRNA-1"/>
    </source>
</evidence>
<dbReference type="GO" id="GO:0006259">
    <property type="term" value="P:DNA metabolic process"/>
    <property type="evidence" value="ECO:0007669"/>
    <property type="project" value="UniProtKB-ARBA"/>
</dbReference>
<feature type="domain" description="Reverse transcriptase" evidence="1">
    <location>
        <begin position="1"/>
        <end position="147"/>
    </location>
</feature>
<keyword evidence="3" id="KW-1185">Reference proteome</keyword>
<protein>
    <submittedName>
        <fullName evidence="4">Reverse transcriptase domain-containing protein</fullName>
    </submittedName>
</protein>
<dbReference type="InterPro" id="IPR036397">
    <property type="entry name" value="RNaseH_sf"/>
</dbReference>
<dbReference type="Proteomes" id="UP000050794">
    <property type="component" value="Unassembled WGS sequence"/>
</dbReference>
<dbReference type="InterPro" id="IPR043128">
    <property type="entry name" value="Rev_trsase/Diguanyl_cyclase"/>
</dbReference>
<evidence type="ECO:0000313" key="2">
    <source>
        <dbReference type="EMBL" id="VDM46998.1"/>
    </source>
</evidence>
<dbReference type="InterPro" id="IPR043502">
    <property type="entry name" value="DNA/RNA_pol_sf"/>
</dbReference>
<dbReference type="PANTHER" id="PTHR47331:SF1">
    <property type="entry name" value="GAG-LIKE PROTEIN"/>
    <property type="match status" value="1"/>
</dbReference>
<dbReference type="AlphaFoldDB" id="A0A183V4K7"/>
<dbReference type="Gene3D" id="3.30.70.270">
    <property type="match status" value="2"/>
</dbReference>
<dbReference type="InterPro" id="IPR008042">
    <property type="entry name" value="Retrotrans_Pao"/>
</dbReference>
<dbReference type="PROSITE" id="PS50878">
    <property type="entry name" value="RT_POL"/>
    <property type="match status" value="1"/>
</dbReference>
<dbReference type="PANTHER" id="PTHR47331">
    <property type="entry name" value="PHD-TYPE DOMAIN-CONTAINING PROTEIN"/>
    <property type="match status" value="1"/>
</dbReference>
<dbReference type="Pfam" id="PF00078">
    <property type="entry name" value="RVT_1"/>
    <property type="match status" value="2"/>
</dbReference>
<evidence type="ECO:0000259" key="1">
    <source>
        <dbReference type="PROSITE" id="PS50878"/>
    </source>
</evidence>
<reference evidence="4" key="1">
    <citation type="submission" date="2016-06" db="UniProtKB">
        <authorList>
            <consortium name="WormBaseParasite"/>
        </authorList>
    </citation>
    <scope>IDENTIFICATION</scope>
</reference>
<dbReference type="SUPFAM" id="SSF56672">
    <property type="entry name" value="DNA/RNA polymerases"/>
    <property type="match status" value="2"/>
</dbReference>
<sequence length="1121" mass="126087">MVADIEKAFLQIGLHPTDRDVTRFLWVRNPSEPAGPTNPPIVYRFTRVPFGIISSPFLLQSVIRHHLIQQDTPLAREMKINTYVDNILITANDDQQAIDRYRQAKAMFSEACMNLRDFAVNSQTVIMNMDPTDRHEEATIKILGLQWSTNQDTLILSTQPIKASKITRRTLLSFIHSYFDPLGLLTPVLLPLKIFHQDLTRTKLPWDEPIPQPSRSKISEVLEAWKTEEISLTRFIGNGNTSLHVFTDAPCPRCNGPHDSTLCSQPVSPNVRTTTIATSQPIVSPSQEHNLMVGAAVPQSTVTEAAIHSLDEPVAVSPCCKLTVFNPRDPSLLVQLTAFFDSGAQGSYVTQKVREQLNLPSIKHHQITFKGIAGFKGTTHLCNQVQLGILLPTGSMHTIDAHTLIKVTENLLHADITERQRNLLLASDNSVLPIPLVDCEPDLVVGSNFHYIANPTSIKQLRSGFHLLTSQAGPMLGGQGHVMEQHRRKQHQAYTLAVCPAQLQEADFWSLETLGIDQKEEQQEDDEIAQDLFTNSVSRDTNGRYSVSFPWKRDLPILATNFGLAFGRLQSVLKKFQTDQLLLKAYAEVFAKQLQCGIIEEAPEYSQAPLCTYLPHQPVVRANHATTKIRVVFDASAGPKGHSLNDCLYRGPILLPDLAGLLLRFRLHPITMVADIEKAFLQIGLHPTDRDVTRFLWVRNPSEPAGPTNPPIVYRFTRVPFGIISSPFLLQSVIRHHLNQQDTPLAREMKINTYVDNILITANDDQQAIDRYRQAKAMFSEACMNLRDFAVNSQTVIMNMDPTDRHEEATIKILGLQWSTNQDTLILSTQPFKASKITRRTLLSFIHSHFDPMGLLTPVLLPLKIFHQDLTRTKLPWDEPIPQPLRSKISEVLEAWKTEEISLTRFIGNGKTSLHVFTDASVRAYACAVYVRQEQNNKVQTSLLFSKTRLCPISGLSIQRLELLGVLIGVRALNFVTTQLQLHGSPLYAWSDSKCALAWIQHNGDKLPRFVKNRIKQIRRYTGIQYSYVKSAHNPADIATRGTSMNSLRNNSLWFHGPSWLQNSNAQWPSSIESTPLSMEDEGPIQHFNASVTKHTRPHPVTLVDVTRFSSLNKAITTVAW</sequence>
<dbReference type="InterPro" id="IPR008737">
    <property type="entry name" value="DUF1758"/>
</dbReference>
<accession>A0A183V4K7</accession>
<reference evidence="2 3" key="2">
    <citation type="submission" date="2018-11" db="EMBL/GenBank/DDBJ databases">
        <authorList>
            <consortium name="Pathogen Informatics"/>
        </authorList>
    </citation>
    <scope>NUCLEOTIDE SEQUENCE [LARGE SCALE GENOMIC DNA]</scope>
</reference>
<dbReference type="GO" id="GO:0003676">
    <property type="term" value="F:nucleic acid binding"/>
    <property type="evidence" value="ECO:0007669"/>
    <property type="project" value="InterPro"/>
</dbReference>
<name>A0A183V4K7_TOXCA</name>
<organism evidence="3 4">
    <name type="scientific">Toxocara canis</name>
    <name type="common">Canine roundworm</name>
    <dbReference type="NCBI Taxonomy" id="6265"/>
    <lineage>
        <taxon>Eukaryota</taxon>
        <taxon>Metazoa</taxon>
        <taxon>Ecdysozoa</taxon>
        <taxon>Nematoda</taxon>
        <taxon>Chromadorea</taxon>
        <taxon>Rhabditida</taxon>
        <taxon>Spirurina</taxon>
        <taxon>Ascaridomorpha</taxon>
        <taxon>Ascaridoidea</taxon>
        <taxon>Toxocaridae</taxon>
        <taxon>Toxocara</taxon>
    </lineage>
</organism>
<dbReference type="InterPro" id="IPR000477">
    <property type="entry name" value="RT_dom"/>
</dbReference>
<dbReference type="Gene3D" id="3.10.10.10">
    <property type="entry name" value="HIV Type 1 Reverse Transcriptase, subunit A, domain 1"/>
    <property type="match status" value="2"/>
</dbReference>
<dbReference type="Pfam" id="PF05585">
    <property type="entry name" value="DUF1758"/>
    <property type="match status" value="1"/>
</dbReference>
<dbReference type="WBParaSite" id="TCNE_0001567801-mRNA-1">
    <property type="protein sequence ID" value="TCNE_0001567801-mRNA-1"/>
    <property type="gene ID" value="TCNE_0001567801"/>
</dbReference>